<evidence type="ECO:0000313" key="3">
    <source>
        <dbReference type="Proteomes" id="UP000024547"/>
    </source>
</evidence>
<dbReference type="InterPro" id="IPR050194">
    <property type="entry name" value="Glycosyltransferase_grp1"/>
</dbReference>
<dbReference type="PANTHER" id="PTHR45947:SF3">
    <property type="entry name" value="SULFOQUINOVOSYL TRANSFERASE SQD2"/>
    <property type="match status" value="1"/>
</dbReference>
<name>A0A059E4A0_9PROT</name>
<evidence type="ECO:0000259" key="1">
    <source>
        <dbReference type="Pfam" id="PF13579"/>
    </source>
</evidence>
<protein>
    <recommendedName>
        <fullName evidence="1">Glycosyltransferase subfamily 4-like N-terminal domain-containing protein</fullName>
    </recommendedName>
</protein>
<dbReference type="AlphaFoldDB" id="A0A059E4A0"/>
<dbReference type="Proteomes" id="UP000024547">
    <property type="component" value="Unassembled WGS sequence"/>
</dbReference>
<gene>
    <name evidence="2" type="ORF">HY36_15540</name>
</gene>
<comment type="caution">
    <text evidence="2">The sequence shown here is derived from an EMBL/GenBank/DDBJ whole genome shotgun (WGS) entry which is preliminary data.</text>
</comment>
<dbReference type="EMBL" id="AWFH01000008">
    <property type="protein sequence ID" value="KCZ62779.1"/>
    <property type="molecule type" value="Genomic_DNA"/>
</dbReference>
<organism evidence="2 3">
    <name type="scientific">Hyphomonas atlantica</name>
    <dbReference type="NCBI Taxonomy" id="1280948"/>
    <lineage>
        <taxon>Bacteria</taxon>
        <taxon>Pseudomonadati</taxon>
        <taxon>Pseudomonadota</taxon>
        <taxon>Alphaproteobacteria</taxon>
        <taxon>Hyphomonadales</taxon>
        <taxon>Hyphomonadaceae</taxon>
        <taxon>Hyphomonas</taxon>
    </lineage>
</organism>
<dbReference type="OrthoDB" id="9783380at2"/>
<dbReference type="eggNOG" id="COG0438">
    <property type="taxonomic scope" value="Bacteria"/>
</dbReference>
<dbReference type="STRING" id="1280948.HY36_15540"/>
<sequence>MNVINLRSVNKGELQPDVQSSWQDRLKHEGKLDGRKILIIVENLPLPFDRRVWQECRTLVAAGAEVSVICPTGKGFEERYEYLEGVHIHRHPLPVDAKGALGYLAEYSAALFWETVLAWKIFVSRGFDTIQGCNPPDLLFLVAWPFKLLGRKYIFDHHDINPELYEAKFNRRGLFWRLMVLLEKLNFKSADVVISTNNSYRDIAHSRGGKKPEDTFVVRSGPDLTRLRQMPNNDSLRNGRKFLIGYVGVMGDQEGIDLLLEAAHHIVFERARSDIQFCLVGGGPSLDALKDQCRSLGLEDYVDFTGRAPDNVLFEVLSSADVCVNPDRVNPMNDQSTMNKILEYMAFSKPIVQFDVREGRYSAQDASLYANANDSTDMADKILELVDNPEKRARMGAYGRQRVESELSWDFQVDTLIDAYCRVNER</sequence>
<dbReference type="PATRIC" id="fig|1280948.3.peg.1341"/>
<accession>A0A059E4A0</accession>
<dbReference type="InterPro" id="IPR028098">
    <property type="entry name" value="Glyco_trans_4-like_N"/>
</dbReference>
<dbReference type="Pfam" id="PF13579">
    <property type="entry name" value="Glyco_trans_4_4"/>
    <property type="match status" value="1"/>
</dbReference>
<dbReference type="Pfam" id="PF13692">
    <property type="entry name" value="Glyco_trans_1_4"/>
    <property type="match status" value="1"/>
</dbReference>
<reference evidence="2 3" key="1">
    <citation type="journal article" date="2014" name="Antonie Van Leeuwenhoek">
        <title>Hyphomonas beringensis sp. nov. and Hyphomonas chukchiensis sp. nov., isolated from surface seawater of the Bering Sea and Chukchi Sea.</title>
        <authorList>
            <person name="Li C."/>
            <person name="Lai Q."/>
            <person name="Li G."/>
            <person name="Dong C."/>
            <person name="Wang J."/>
            <person name="Liao Y."/>
            <person name="Shao Z."/>
        </authorList>
    </citation>
    <scope>NUCLEOTIDE SEQUENCE [LARGE SCALE GENOMIC DNA]</scope>
    <source>
        <strain evidence="2 3">22II1-22F38</strain>
    </source>
</reference>
<dbReference type="CDD" id="cd03794">
    <property type="entry name" value="GT4_WbuB-like"/>
    <property type="match status" value="1"/>
</dbReference>
<dbReference type="Gene3D" id="3.40.50.2000">
    <property type="entry name" value="Glycogen Phosphorylase B"/>
    <property type="match status" value="2"/>
</dbReference>
<proteinExistence type="predicted"/>
<dbReference type="SUPFAM" id="SSF53756">
    <property type="entry name" value="UDP-Glycosyltransferase/glycogen phosphorylase"/>
    <property type="match status" value="1"/>
</dbReference>
<dbReference type="PANTHER" id="PTHR45947">
    <property type="entry name" value="SULFOQUINOVOSYL TRANSFERASE SQD2"/>
    <property type="match status" value="1"/>
</dbReference>
<dbReference type="GO" id="GO:0016758">
    <property type="term" value="F:hexosyltransferase activity"/>
    <property type="evidence" value="ECO:0007669"/>
    <property type="project" value="TreeGrafter"/>
</dbReference>
<keyword evidence="3" id="KW-1185">Reference proteome</keyword>
<feature type="domain" description="Glycosyltransferase subfamily 4-like N-terminal" evidence="1">
    <location>
        <begin position="50"/>
        <end position="211"/>
    </location>
</feature>
<dbReference type="RefSeq" id="WP_081806068.1">
    <property type="nucleotide sequence ID" value="NZ_AWFH01000008.1"/>
</dbReference>
<evidence type="ECO:0000313" key="2">
    <source>
        <dbReference type="EMBL" id="KCZ62779.1"/>
    </source>
</evidence>